<organism evidence="4 5">
    <name type="scientific">Blattamonas nauphoetae</name>
    <dbReference type="NCBI Taxonomy" id="2049346"/>
    <lineage>
        <taxon>Eukaryota</taxon>
        <taxon>Metamonada</taxon>
        <taxon>Preaxostyla</taxon>
        <taxon>Oxymonadida</taxon>
        <taxon>Blattamonas</taxon>
    </lineage>
</organism>
<evidence type="ECO:0000313" key="4">
    <source>
        <dbReference type="EMBL" id="KAK2946456.1"/>
    </source>
</evidence>
<dbReference type="PROSITE" id="PS50297">
    <property type="entry name" value="ANK_REP_REGION"/>
    <property type="match status" value="2"/>
</dbReference>
<evidence type="ECO:0000256" key="1">
    <source>
        <dbReference type="ARBA" id="ARBA00022737"/>
    </source>
</evidence>
<dbReference type="SUPFAM" id="SSF48403">
    <property type="entry name" value="Ankyrin repeat"/>
    <property type="match status" value="1"/>
</dbReference>
<feature type="repeat" description="ANK" evidence="3">
    <location>
        <begin position="82"/>
        <end position="114"/>
    </location>
</feature>
<evidence type="ECO:0000256" key="2">
    <source>
        <dbReference type="ARBA" id="ARBA00023043"/>
    </source>
</evidence>
<dbReference type="PANTHER" id="PTHR24171">
    <property type="entry name" value="ANKYRIN REPEAT DOMAIN-CONTAINING PROTEIN 39-RELATED"/>
    <property type="match status" value="1"/>
</dbReference>
<dbReference type="Proteomes" id="UP001281761">
    <property type="component" value="Unassembled WGS sequence"/>
</dbReference>
<dbReference type="SMART" id="SM00248">
    <property type="entry name" value="ANK"/>
    <property type="match status" value="2"/>
</dbReference>
<name>A0ABQ9X3V6_9EUKA</name>
<dbReference type="InterPro" id="IPR002110">
    <property type="entry name" value="Ankyrin_rpt"/>
</dbReference>
<gene>
    <name evidence="4" type="ORF">BLNAU_18621</name>
</gene>
<dbReference type="Gene3D" id="1.25.40.20">
    <property type="entry name" value="Ankyrin repeat-containing domain"/>
    <property type="match status" value="2"/>
</dbReference>
<dbReference type="PROSITE" id="PS50088">
    <property type="entry name" value="ANK_REPEAT"/>
    <property type="match status" value="2"/>
</dbReference>
<dbReference type="EMBL" id="JARBJD010000228">
    <property type="protein sequence ID" value="KAK2946456.1"/>
    <property type="molecule type" value="Genomic_DNA"/>
</dbReference>
<keyword evidence="2 3" id="KW-0040">ANK repeat</keyword>
<comment type="caution">
    <text evidence="4">The sequence shown here is derived from an EMBL/GenBank/DDBJ whole genome shotgun (WGS) entry which is preliminary data.</text>
</comment>
<protein>
    <submittedName>
        <fullName evidence="4">Ankyrin repeats (3 copies)</fullName>
    </submittedName>
</protein>
<accession>A0ABQ9X3V6</accession>
<dbReference type="InterPro" id="IPR036770">
    <property type="entry name" value="Ankyrin_rpt-contain_sf"/>
</dbReference>
<reference evidence="4 5" key="1">
    <citation type="journal article" date="2022" name="bioRxiv">
        <title>Genomics of Preaxostyla Flagellates Illuminates Evolutionary Transitions and the Path Towards Mitochondrial Loss.</title>
        <authorList>
            <person name="Novak L.V.F."/>
            <person name="Treitli S.C."/>
            <person name="Pyrih J."/>
            <person name="Halakuc P."/>
            <person name="Pipaliya S.V."/>
            <person name="Vacek V."/>
            <person name="Brzon O."/>
            <person name="Soukal P."/>
            <person name="Eme L."/>
            <person name="Dacks J.B."/>
            <person name="Karnkowska A."/>
            <person name="Elias M."/>
            <person name="Hampl V."/>
        </authorList>
    </citation>
    <scope>NUCLEOTIDE SEQUENCE [LARGE SCALE GENOMIC DNA]</scope>
    <source>
        <strain evidence="4">NAU3</strain>
        <tissue evidence="4">Gut</tissue>
    </source>
</reference>
<proteinExistence type="predicted"/>
<keyword evidence="5" id="KW-1185">Reference proteome</keyword>
<evidence type="ECO:0000313" key="5">
    <source>
        <dbReference type="Proteomes" id="UP001281761"/>
    </source>
</evidence>
<sequence>MNPDSSQKFGSSSITTSVKVRVACITGDLEGLKGLVAQDPTIVNTPFEYGKTALSIAASWGHTPICEFLLEKGANVNHSDDIGWTPLHWAAFTGSIDTCKSLLHRGADSTMENKAHQTPLDFDKAEQLRNETN</sequence>
<feature type="repeat" description="ANK" evidence="3">
    <location>
        <begin position="49"/>
        <end position="81"/>
    </location>
</feature>
<dbReference type="Pfam" id="PF12796">
    <property type="entry name" value="Ank_2"/>
    <property type="match status" value="1"/>
</dbReference>
<keyword evidence="1" id="KW-0677">Repeat</keyword>
<evidence type="ECO:0000256" key="3">
    <source>
        <dbReference type="PROSITE-ProRule" id="PRU00023"/>
    </source>
</evidence>